<dbReference type="Pfam" id="PF00840">
    <property type="entry name" value="Glyco_hydro_7"/>
    <property type="match status" value="1"/>
</dbReference>
<evidence type="ECO:0000256" key="2">
    <source>
        <dbReference type="ARBA" id="ARBA00006044"/>
    </source>
</evidence>
<evidence type="ECO:0000256" key="7">
    <source>
        <dbReference type="ARBA" id="ARBA00023295"/>
    </source>
</evidence>
<keyword evidence="6" id="KW-0119">Carbohydrate metabolism</keyword>
<dbReference type="Proteomes" id="UP000182658">
    <property type="component" value="Unassembled WGS sequence"/>
</dbReference>
<dbReference type="OrthoDB" id="412382at2759"/>
<dbReference type="SUPFAM" id="SSF49899">
    <property type="entry name" value="Concanavalin A-like lectins/glucanases"/>
    <property type="match status" value="1"/>
</dbReference>
<evidence type="ECO:0000256" key="4">
    <source>
        <dbReference type="ARBA" id="ARBA00023001"/>
    </source>
</evidence>
<keyword evidence="4 9" id="KW-0136">Cellulose degradation</keyword>
<evidence type="ECO:0000256" key="1">
    <source>
        <dbReference type="ARBA" id="ARBA00000966"/>
    </source>
</evidence>
<gene>
    <name evidence="10" type="ORF">CONLIGDRAFT_555908</name>
</gene>
<dbReference type="InterPro" id="IPR001722">
    <property type="entry name" value="Glyco_hydro_7"/>
</dbReference>
<keyword evidence="3 9" id="KW-0378">Hydrolase</keyword>
<dbReference type="PRINTS" id="PR00734">
    <property type="entry name" value="GLHYDRLASE7"/>
</dbReference>
<evidence type="ECO:0000256" key="8">
    <source>
        <dbReference type="ARBA" id="ARBA00023326"/>
    </source>
</evidence>
<name>A0A1J7J6F8_9PEZI</name>
<evidence type="ECO:0000313" key="10">
    <source>
        <dbReference type="EMBL" id="OIW25376.1"/>
    </source>
</evidence>
<evidence type="ECO:0000256" key="6">
    <source>
        <dbReference type="ARBA" id="ARBA00023277"/>
    </source>
</evidence>
<dbReference type="InterPro" id="IPR013320">
    <property type="entry name" value="ConA-like_dom_sf"/>
</dbReference>
<keyword evidence="7 9" id="KW-0326">Glycosidase</keyword>
<dbReference type="PANTHER" id="PTHR33753:SF1">
    <property type="entry name" value="ENDO-BETA-1,4-GLUCANASE CELB"/>
    <property type="match status" value="1"/>
</dbReference>
<dbReference type="EMBL" id="KV875102">
    <property type="protein sequence ID" value="OIW25376.1"/>
    <property type="molecule type" value="Genomic_DNA"/>
</dbReference>
<keyword evidence="5" id="KW-0325">Glycoprotein</keyword>
<dbReference type="STRING" id="1408157.A0A1J7J6F8"/>
<evidence type="ECO:0000256" key="9">
    <source>
        <dbReference type="RuleBase" id="RU361164"/>
    </source>
</evidence>
<sequence length="424" mass="43676">ALAAAQKIGTAIPEVHPKITTQVCTTSGGCVSRQSYLVTDALSRPLHAVGDLGTTCSPLNATLCPDAATCAQNCELEGVEYGGLGVLTAGSALTMRQYLFDGAQYKSVSPRLYLLAEDGLNYEMLKLAGQELTYDVDVSQLGCGMNGALYLSEMEASGSRSDLNPAGAQYGTGYCDAQCFNTTFIGGLPNLNNSGSCCNEMDIWEANSRATALTPHTCSKPGPFLCAGDECTRSSATAGVCDKSGCGINPFATGQQTYYGPGLTVDTTKPFTVVTQFITADNTPAGALSEIRRLYVQNGRVIPNAGVSATTSVASQFGARAPGEPAAGGTITQDFCAARNASSFLALGGMAGMGQALGRGMVLVFSIWNSAGDFMNWLDSGANGPCSNTSGDPALIVAGSPDVQVTFSNIRWGDVGSTFNATGG</sequence>
<accession>A0A1J7J6F8</accession>
<dbReference type="InterPro" id="IPR037019">
    <property type="entry name" value="Glyco_hydro_7_sf"/>
</dbReference>
<dbReference type="GO" id="GO:0008810">
    <property type="term" value="F:cellulase activity"/>
    <property type="evidence" value="ECO:0007669"/>
    <property type="project" value="UniProtKB-EC"/>
</dbReference>
<comment type="similarity">
    <text evidence="2 9">Belongs to the glycosyl hydrolase 7 (cellulase C) family.</text>
</comment>
<evidence type="ECO:0000256" key="5">
    <source>
        <dbReference type="ARBA" id="ARBA00023180"/>
    </source>
</evidence>
<dbReference type="GO" id="GO:0030245">
    <property type="term" value="P:cellulose catabolic process"/>
    <property type="evidence" value="ECO:0007669"/>
    <property type="project" value="UniProtKB-KW"/>
</dbReference>
<keyword evidence="11" id="KW-1185">Reference proteome</keyword>
<dbReference type="Gene3D" id="2.70.100.10">
    <property type="entry name" value="Glycoside hydrolase, family 7, domain"/>
    <property type="match status" value="1"/>
</dbReference>
<dbReference type="CDD" id="cd07999">
    <property type="entry name" value="GH7_CBH_EG"/>
    <property type="match status" value="1"/>
</dbReference>
<feature type="non-terminal residue" evidence="10">
    <location>
        <position position="1"/>
    </location>
</feature>
<protein>
    <recommendedName>
        <fullName evidence="9">Glucanase</fullName>
        <ecNumber evidence="9">3.2.1.-</ecNumber>
    </recommendedName>
</protein>
<comment type="catalytic activity">
    <reaction evidence="1">
        <text>Endohydrolysis of (1-&gt;4)-beta-D-glucosidic linkages in cellulose, lichenin and cereal beta-D-glucans.</text>
        <dbReference type="EC" id="3.2.1.4"/>
    </reaction>
</comment>
<dbReference type="InParanoid" id="A0A1J7J6F8"/>
<reference evidence="10 11" key="1">
    <citation type="submission" date="2016-10" db="EMBL/GenBank/DDBJ databases">
        <title>Draft genome sequence of Coniochaeta ligniaria NRRL30616, a lignocellulolytic fungus for bioabatement of inhibitors in plant biomass hydrolysates.</title>
        <authorList>
            <consortium name="DOE Joint Genome Institute"/>
            <person name="Jimenez D.J."/>
            <person name="Hector R.E."/>
            <person name="Riley R."/>
            <person name="Sun H."/>
            <person name="Grigoriev I.V."/>
            <person name="Van Elsas J.D."/>
            <person name="Nichols N.N."/>
        </authorList>
    </citation>
    <scope>NUCLEOTIDE SEQUENCE [LARGE SCALE GENOMIC DNA]</scope>
    <source>
        <strain evidence="10 11">NRRL 30616</strain>
    </source>
</reference>
<feature type="non-terminal residue" evidence="10">
    <location>
        <position position="424"/>
    </location>
</feature>
<keyword evidence="8 9" id="KW-0624">Polysaccharide degradation</keyword>
<dbReference type="PANTHER" id="PTHR33753">
    <property type="entry name" value="1,4-BETA-D-GLUCAN CELLOBIOHYDROLASE B"/>
    <property type="match status" value="1"/>
</dbReference>
<organism evidence="10 11">
    <name type="scientific">Coniochaeta ligniaria NRRL 30616</name>
    <dbReference type="NCBI Taxonomy" id="1408157"/>
    <lineage>
        <taxon>Eukaryota</taxon>
        <taxon>Fungi</taxon>
        <taxon>Dikarya</taxon>
        <taxon>Ascomycota</taxon>
        <taxon>Pezizomycotina</taxon>
        <taxon>Sordariomycetes</taxon>
        <taxon>Sordariomycetidae</taxon>
        <taxon>Coniochaetales</taxon>
        <taxon>Coniochaetaceae</taxon>
        <taxon>Coniochaeta</taxon>
    </lineage>
</organism>
<dbReference type="EC" id="3.2.1.-" evidence="9"/>
<proteinExistence type="inferred from homology"/>
<evidence type="ECO:0000256" key="3">
    <source>
        <dbReference type="ARBA" id="ARBA00022801"/>
    </source>
</evidence>
<dbReference type="AlphaFoldDB" id="A0A1J7J6F8"/>
<evidence type="ECO:0000313" key="11">
    <source>
        <dbReference type="Proteomes" id="UP000182658"/>
    </source>
</evidence>